<evidence type="ECO:0000256" key="3">
    <source>
        <dbReference type="ARBA" id="ARBA00022691"/>
    </source>
</evidence>
<dbReference type="EMBL" id="JBHSBB010000012">
    <property type="protein sequence ID" value="MFC4033335.1"/>
    <property type="molecule type" value="Genomic_DNA"/>
</dbReference>
<accession>A0ABV8HN06</accession>
<gene>
    <name evidence="5" type="ORF">ACFO3J_17830</name>
</gene>
<evidence type="ECO:0000313" key="6">
    <source>
        <dbReference type="Proteomes" id="UP001595765"/>
    </source>
</evidence>
<dbReference type="Proteomes" id="UP001595765">
    <property type="component" value="Unassembled WGS sequence"/>
</dbReference>
<name>A0ABV8HN06_9ACTN</name>
<dbReference type="GO" id="GO:0008168">
    <property type="term" value="F:methyltransferase activity"/>
    <property type="evidence" value="ECO:0007669"/>
    <property type="project" value="UniProtKB-KW"/>
</dbReference>
<dbReference type="InterPro" id="IPR007848">
    <property type="entry name" value="Small_mtfrase_dom"/>
</dbReference>
<dbReference type="Gene3D" id="3.40.50.150">
    <property type="entry name" value="Vaccinia Virus protein VP39"/>
    <property type="match status" value="1"/>
</dbReference>
<dbReference type="GO" id="GO:0032259">
    <property type="term" value="P:methylation"/>
    <property type="evidence" value="ECO:0007669"/>
    <property type="project" value="UniProtKB-KW"/>
</dbReference>
<dbReference type="SUPFAM" id="SSF53335">
    <property type="entry name" value="S-adenosyl-L-methionine-dependent methyltransferases"/>
    <property type="match status" value="1"/>
</dbReference>
<protein>
    <submittedName>
        <fullName evidence="5">Methyltransferase</fullName>
    </submittedName>
</protein>
<feature type="domain" description="Methyltransferase small" evidence="4">
    <location>
        <begin position="19"/>
        <end position="109"/>
    </location>
</feature>
<evidence type="ECO:0000256" key="2">
    <source>
        <dbReference type="ARBA" id="ARBA00022679"/>
    </source>
</evidence>
<keyword evidence="3" id="KW-0949">S-adenosyl-L-methionine</keyword>
<keyword evidence="2" id="KW-0808">Transferase</keyword>
<dbReference type="InterPro" id="IPR052190">
    <property type="entry name" value="Euk-Arch_PrmC-MTase"/>
</dbReference>
<reference evidence="6" key="1">
    <citation type="journal article" date="2019" name="Int. J. Syst. Evol. Microbiol.">
        <title>The Global Catalogue of Microorganisms (GCM) 10K type strain sequencing project: providing services to taxonomists for standard genome sequencing and annotation.</title>
        <authorList>
            <consortium name="The Broad Institute Genomics Platform"/>
            <consortium name="The Broad Institute Genome Sequencing Center for Infectious Disease"/>
            <person name="Wu L."/>
            <person name="Ma J."/>
        </authorList>
    </citation>
    <scope>NUCLEOTIDE SEQUENCE [LARGE SCALE GENOMIC DNA]</scope>
    <source>
        <strain evidence="6">CGMCC 4.7237</strain>
    </source>
</reference>
<dbReference type="InterPro" id="IPR029063">
    <property type="entry name" value="SAM-dependent_MTases_sf"/>
</dbReference>
<dbReference type="CDD" id="cd02440">
    <property type="entry name" value="AdoMet_MTases"/>
    <property type="match status" value="1"/>
</dbReference>
<evidence type="ECO:0000259" key="4">
    <source>
        <dbReference type="Pfam" id="PF05175"/>
    </source>
</evidence>
<keyword evidence="6" id="KW-1185">Reference proteome</keyword>
<dbReference type="Pfam" id="PF05175">
    <property type="entry name" value="MTS"/>
    <property type="match status" value="1"/>
</dbReference>
<organism evidence="5 6">
    <name type="scientific">Streptomyces polygonati</name>
    <dbReference type="NCBI Taxonomy" id="1617087"/>
    <lineage>
        <taxon>Bacteria</taxon>
        <taxon>Bacillati</taxon>
        <taxon>Actinomycetota</taxon>
        <taxon>Actinomycetes</taxon>
        <taxon>Kitasatosporales</taxon>
        <taxon>Streptomycetaceae</taxon>
        <taxon>Streptomyces</taxon>
    </lineage>
</organism>
<dbReference type="PANTHER" id="PTHR45875:SF1">
    <property type="entry name" value="METHYLTRANSFERASE N6AMT1"/>
    <property type="match status" value="1"/>
</dbReference>
<sequence length="268" mass="29481">MLDQRQTFQVSSAGRALGKFLAQHLTKDEIAGRVLDLGTGSGAMALMLRAMGATSITATDISFTAVETAQRNELLNFPDSRIDFQVSDVFETTDGPLTGPFDLVVFNPPGWRSPSPELKAQLDTCAGALDLAAMFHGETVLLRFLDQLASRLAPGGRAIVGLNSLVGVSDVLERSKAAYVRVGGGKLKLRVLDRIELPLLLYTEEWASVRSGLLREFESHRRLYGAQYVIRDEMLYWYYEITELTVVDSPDLPLRQQGIDGAGDEDDR</sequence>
<comment type="caution">
    <text evidence="5">The sequence shown here is derived from an EMBL/GenBank/DDBJ whole genome shotgun (WGS) entry which is preliminary data.</text>
</comment>
<dbReference type="PANTHER" id="PTHR45875">
    <property type="entry name" value="METHYLTRANSFERASE N6AMT1"/>
    <property type="match status" value="1"/>
</dbReference>
<dbReference type="RefSeq" id="WP_386430428.1">
    <property type="nucleotide sequence ID" value="NZ_JBHSBB010000012.1"/>
</dbReference>
<proteinExistence type="predicted"/>
<keyword evidence="1 5" id="KW-0489">Methyltransferase</keyword>
<evidence type="ECO:0000313" key="5">
    <source>
        <dbReference type="EMBL" id="MFC4033335.1"/>
    </source>
</evidence>
<evidence type="ECO:0000256" key="1">
    <source>
        <dbReference type="ARBA" id="ARBA00022603"/>
    </source>
</evidence>